<proteinExistence type="predicted"/>
<dbReference type="AlphaFoldDB" id="A0A9P0KEG6"/>
<evidence type="ECO:0000313" key="2">
    <source>
        <dbReference type="Proteomes" id="UP001152888"/>
    </source>
</evidence>
<comment type="caution">
    <text evidence="1">The sequence shown here is derived from an EMBL/GenBank/DDBJ whole genome shotgun (WGS) entry which is preliminary data.</text>
</comment>
<evidence type="ECO:0000313" key="1">
    <source>
        <dbReference type="EMBL" id="CAH1972293.1"/>
    </source>
</evidence>
<protein>
    <submittedName>
        <fullName evidence="1">Uncharacterized protein</fullName>
    </submittedName>
</protein>
<name>A0A9P0KEG6_ACAOB</name>
<accession>A0A9P0KEG6</accession>
<gene>
    <name evidence="1" type="ORF">ACAOBT_LOCUS9912</name>
</gene>
<keyword evidence="2" id="KW-1185">Reference proteome</keyword>
<dbReference type="EMBL" id="CAKOFQ010006796">
    <property type="protein sequence ID" value="CAH1972293.1"/>
    <property type="molecule type" value="Genomic_DNA"/>
</dbReference>
<reference evidence="1" key="1">
    <citation type="submission" date="2022-03" db="EMBL/GenBank/DDBJ databases">
        <authorList>
            <person name="Sayadi A."/>
        </authorList>
    </citation>
    <scope>NUCLEOTIDE SEQUENCE</scope>
</reference>
<dbReference type="Proteomes" id="UP001152888">
    <property type="component" value="Unassembled WGS sequence"/>
</dbReference>
<organism evidence="1 2">
    <name type="scientific">Acanthoscelides obtectus</name>
    <name type="common">Bean weevil</name>
    <name type="synonym">Bruchus obtectus</name>
    <dbReference type="NCBI Taxonomy" id="200917"/>
    <lineage>
        <taxon>Eukaryota</taxon>
        <taxon>Metazoa</taxon>
        <taxon>Ecdysozoa</taxon>
        <taxon>Arthropoda</taxon>
        <taxon>Hexapoda</taxon>
        <taxon>Insecta</taxon>
        <taxon>Pterygota</taxon>
        <taxon>Neoptera</taxon>
        <taxon>Endopterygota</taxon>
        <taxon>Coleoptera</taxon>
        <taxon>Polyphaga</taxon>
        <taxon>Cucujiformia</taxon>
        <taxon>Chrysomeloidea</taxon>
        <taxon>Chrysomelidae</taxon>
        <taxon>Bruchinae</taxon>
        <taxon>Bruchini</taxon>
        <taxon>Acanthoscelides</taxon>
    </lineage>
</organism>
<sequence length="42" mass="4780">MLIQNAREPHRRQGCYSIVTGVYDVFDYCGPSELPDGRYLGC</sequence>